<protein>
    <recommendedName>
        <fullName evidence="3">IrrE N-terminal-like domain-containing protein</fullName>
    </recommendedName>
</protein>
<evidence type="ECO:0008006" key="3">
    <source>
        <dbReference type="Google" id="ProtNLM"/>
    </source>
</evidence>
<sequence length="173" mass="18809">MNAVRRFCARLVEELQIPGDCDLDGLVQHIARVTGRELTARPAPLGPRVSGLTLATDTHGLILYQRHTTVWHQTGIVLHELGHLACRHESSPEAMVEAASLLAQVTDPAQMAQHFSAGVHARHHGYHKRAELEAEEFAVQVTARLPLLAVAGSSQAVDRLAPSLEHRRPSGAP</sequence>
<dbReference type="EMBL" id="JBHEZY010000002">
    <property type="protein sequence ID" value="MFC1430082.1"/>
    <property type="molecule type" value="Genomic_DNA"/>
</dbReference>
<dbReference type="Proteomes" id="UP001592530">
    <property type="component" value="Unassembled WGS sequence"/>
</dbReference>
<dbReference type="RefSeq" id="WP_380549257.1">
    <property type="nucleotide sequence ID" value="NZ_JBHEZY010000002.1"/>
</dbReference>
<evidence type="ECO:0000313" key="2">
    <source>
        <dbReference type="Proteomes" id="UP001592530"/>
    </source>
</evidence>
<organism evidence="1 2">
    <name type="scientific">Streptacidiphilus alkalitolerans</name>
    <dbReference type="NCBI Taxonomy" id="3342712"/>
    <lineage>
        <taxon>Bacteria</taxon>
        <taxon>Bacillati</taxon>
        <taxon>Actinomycetota</taxon>
        <taxon>Actinomycetes</taxon>
        <taxon>Kitasatosporales</taxon>
        <taxon>Streptomycetaceae</taxon>
        <taxon>Streptacidiphilus</taxon>
    </lineage>
</organism>
<evidence type="ECO:0000313" key="1">
    <source>
        <dbReference type="EMBL" id="MFC1430082.1"/>
    </source>
</evidence>
<accession>A0ABV6WVY7</accession>
<comment type="caution">
    <text evidence="1">The sequence shown here is derived from an EMBL/GenBank/DDBJ whole genome shotgun (WGS) entry which is preliminary data.</text>
</comment>
<gene>
    <name evidence="1" type="ORF">ACEZDB_05345</name>
</gene>
<reference evidence="1 2" key="1">
    <citation type="submission" date="2024-09" db="EMBL/GenBank/DDBJ databases">
        <authorList>
            <person name="Lee S.D."/>
        </authorList>
    </citation>
    <scope>NUCLEOTIDE SEQUENCE [LARGE SCALE GENOMIC DNA]</scope>
    <source>
        <strain evidence="1 2">N1-3</strain>
    </source>
</reference>
<proteinExistence type="predicted"/>
<name>A0ABV6WVY7_9ACTN</name>